<dbReference type="PANTHER" id="PTHR46599">
    <property type="entry name" value="PIGGYBAC TRANSPOSABLE ELEMENT-DERIVED PROTEIN 4"/>
    <property type="match status" value="1"/>
</dbReference>
<dbReference type="STRING" id="37653.A0A0L8HND0"/>
<dbReference type="PANTHER" id="PTHR46599:SF3">
    <property type="entry name" value="PIGGYBAC TRANSPOSABLE ELEMENT-DERIVED PROTEIN 4"/>
    <property type="match status" value="1"/>
</dbReference>
<reference evidence="2" key="1">
    <citation type="submission" date="2015-07" db="EMBL/GenBank/DDBJ databases">
        <title>MeaNS - Measles Nucleotide Surveillance Program.</title>
        <authorList>
            <person name="Tran T."/>
            <person name="Druce J."/>
        </authorList>
    </citation>
    <scope>NUCLEOTIDE SEQUENCE</scope>
    <source>
        <strain evidence="2">UCB-OBI-ISO-001</strain>
        <tissue evidence="2">Gonad</tissue>
    </source>
</reference>
<dbReference type="AlphaFoldDB" id="A0A0L8HND0"/>
<protein>
    <recommendedName>
        <fullName evidence="1">PiggyBac transposable element-derived protein domain-containing protein</fullName>
    </recommendedName>
</protein>
<sequence>AENFRTVYISTQDICMDKSSWKFKGKLKFKQYNPTKHACFGVKVYKWDMKNVCMLSTMHSASMKNTRKLDPDGNTIMELSVIVLYNGKMGGVNCSDQLVTTHKLV</sequence>
<dbReference type="InterPro" id="IPR029526">
    <property type="entry name" value="PGBD"/>
</dbReference>
<name>A0A0L8HND0_OCTBM</name>
<gene>
    <name evidence="2" type="ORF">OCBIM_22010541mg</name>
</gene>
<accession>A0A0L8HND0</accession>
<feature type="non-terminal residue" evidence="2">
    <location>
        <position position="1"/>
    </location>
</feature>
<evidence type="ECO:0000313" key="2">
    <source>
        <dbReference type="EMBL" id="KOF90763.1"/>
    </source>
</evidence>
<evidence type="ECO:0000259" key="1">
    <source>
        <dbReference type="Pfam" id="PF13843"/>
    </source>
</evidence>
<dbReference type="EMBL" id="KQ417688">
    <property type="protein sequence ID" value="KOF90763.1"/>
    <property type="molecule type" value="Genomic_DNA"/>
</dbReference>
<feature type="domain" description="PiggyBac transposable element-derived protein" evidence="1">
    <location>
        <begin position="2"/>
        <end position="45"/>
    </location>
</feature>
<dbReference type="Pfam" id="PF13843">
    <property type="entry name" value="DDE_Tnp_1_7"/>
    <property type="match status" value="1"/>
</dbReference>
<proteinExistence type="predicted"/>
<organism evidence="2">
    <name type="scientific">Octopus bimaculoides</name>
    <name type="common">California two-spotted octopus</name>
    <dbReference type="NCBI Taxonomy" id="37653"/>
    <lineage>
        <taxon>Eukaryota</taxon>
        <taxon>Metazoa</taxon>
        <taxon>Spiralia</taxon>
        <taxon>Lophotrochozoa</taxon>
        <taxon>Mollusca</taxon>
        <taxon>Cephalopoda</taxon>
        <taxon>Coleoidea</taxon>
        <taxon>Octopodiformes</taxon>
        <taxon>Octopoda</taxon>
        <taxon>Incirrata</taxon>
        <taxon>Octopodidae</taxon>
        <taxon>Octopus</taxon>
    </lineage>
</organism>